<sequence length="377" mass="42007">MASPTIAIITRSSLQRLNPRGDAYITNVESVSSYSWIDVPSPTIAVPGSPPLWSPPQVSLPLRKDTGLFYIAENTVRLPTCPMEPLFRALYTTKPSFDVRSIDVISNRHTIRKLLSFVDPGSGRDTGETFSLELELVRNTLLMCRNVTSGTKYIEPHDFQGFGHEFEKVYTTSQIAGSTSHYRIISYRFCGLKFMICYETDGFVKASNEAIVANDGASSLLESLLSLSLSLFSAKKASRTANSSVTKLTVLQQGTTIPLESTLEVKTRAARKPLPFHDVAPQLWVSQTPKLVRAYHHSGLFLTPQVEDVEAELRAWEHDNQEKLRTLGALIDEIIKVMKCCGGRGRLRFDVATDSIVISRVEEAGMLPEDLYSKWDE</sequence>
<gene>
    <name evidence="1" type="ORF">E4U42_004854</name>
</gene>
<dbReference type="EMBL" id="SRPY01000439">
    <property type="protein sequence ID" value="KAG5923703.1"/>
    <property type="molecule type" value="Genomic_DNA"/>
</dbReference>
<accession>A0A8K0J4K8</accession>
<keyword evidence="2" id="KW-1185">Reference proteome</keyword>
<reference evidence="1" key="1">
    <citation type="journal article" date="2020" name="bioRxiv">
        <title>Whole genome comparisons of ergot fungi reveals the divergence and evolution of species within the genus Claviceps are the result of varying mechanisms driving genome evolution and host range expansion.</title>
        <authorList>
            <person name="Wyka S.A."/>
            <person name="Mondo S.J."/>
            <person name="Liu M."/>
            <person name="Dettman J."/>
            <person name="Nalam V."/>
            <person name="Broders K.D."/>
        </authorList>
    </citation>
    <scope>NUCLEOTIDE SEQUENCE</scope>
    <source>
        <strain evidence="1">CCC 489</strain>
    </source>
</reference>
<name>A0A8K0J4K8_9HYPO</name>
<comment type="caution">
    <text evidence="1">The sequence shown here is derived from an EMBL/GenBank/DDBJ whole genome shotgun (WGS) entry which is preliminary data.</text>
</comment>
<organism evidence="1 2">
    <name type="scientific">Claviceps africana</name>
    <dbReference type="NCBI Taxonomy" id="83212"/>
    <lineage>
        <taxon>Eukaryota</taxon>
        <taxon>Fungi</taxon>
        <taxon>Dikarya</taxon>
        <taxon>Ascomycota</taxon>
        <taxon>Pezizomycotina</taxon>
        <taxon>Sordariomycetes</taxon>
        <taxon>Hypocreomycetidae</taxon>
        <taxon>Hypocreales</taxon>
        <taxon>Clavicipitaceae</taxon>
        <taxon>Claviceps</taxon>
    </lineage>
</organism>
<dbReference type="Proteomes" id="UP000811619">
    <property type="component" value="Unassembled WGS sequence"/>
</dbReference>
<dbReference type="AlphaFoldDB" id="A0A8K0J4K8"/>
<evidence type="ECO:0008006" key="3">
    <source>
        <dbReference type="Google" id="ProtNLM"/>
    </source>
</evidence>
<dbReference type="OrthoDB" id="420564at2759"/>
<dbReference type="PANTHER" id="PTHR35179:SF2">
    <property type="entry name" value="START DOMAIN-CONTAINING PROTEIN"/>
    <property type="match status" value="1"/>
</dbReference>
<evidence type="ECO:0000313" key="2">
    <source>
        <dbReference type="Proteomes" id="UP000811619"/>
    </source>
</evidence>
<proteinExistence type="predicted"/>
<protein>
    <recommendedName>
        <fullName evidence="3">Geranylgeranyl pyrophosphate synthetase</fullName>
    </recommendedName>
</protein>
<evidence type="ECO:0000313" key="1">
    <source>
        <dbReference type="EMBL" id="KAG5923703.1"/>
    </source>
</evidence>
<dbReference type="PANTHER" id="PTHR35179">
    <property type="entry name" value="PROTEIN CBG02620"/>
    <property type="match status" value="1"/>
</dbReference>